<evidence type="ECO:0000256" key="11">
    <source>
        <dbReference type="ARBA" id="ARBA00023225"/>
    </source>
</evidence>
<evidence type="ECO:0000256" key="12">
    <source>
        <dbReference type="RuleBase" id="RU364091"/>
    </source>
</evidence>
<evidence type="ECO:0000313" key="13">
    <source>
        <dbReference type="EMBL" id="SCY13656.1"/>
    </source>
</evidence>
<feature type="transmembrane region" description="Helical" evidence="12">
    <location>
        <begin position="202"/>
        <end position="220"/>
    </location>
</feature>
<dbReference type="GO" id="GO:0005886">
    <property type="term" value="C:plasma membrane"/>
    <property type="evidence" value="ECO:0007669"/>
    <property type="project" value="UniProtKB-SubCell"/>
</dbReference>
<dbReference type="NCBIfam" id="TIGR00328">
    <property type="entry name" value="flhB"/>
    <property type="match status" value="1"/>
</dbReference>
<dbReference type="InterPro" id="IPR006135">
    <property type="entry name" value="T3SS_substrate_exporter"/>
</dbReference>
<dbReference type="RefSeq" id="WP_091540450.1">
    <property type="nucleotide sequence ID" value="NZ_FMUS01000004.1"/>
</dbReference>
<evidence type="ECO:0000256" key="6">
    <source>
        <dbReference type="ARBA" id="ARBA00022692"/>
    </source>
</evidence>
<evidence type="ECO:0000256" key="1">
    <source>
        <dbReference type="ARBA" id="ARBA00004651"/>
    </source>
</evidence>
<keyword evidence="14" id="KW-1185">Reference proteome</keyword>
<dbReference type="GO" id="GO:0009306">
    <property type="term" value="P:protein secretion"/>
    <property type="evidence" value="ECO:0007669"/>
    <property type="project" value="InterPro"/>
</dbReference>
<organism evidence="13 14">
    <name type="scientific">Alkaliphilus peptidifermentans DSM 18978</name>
    <dbReference type="NCBI Taxonomy" id="1120976"/>
    <lineage>
        <taxon>Bacteria</taxon>
        <taxon>Bacillati</taxon>
        <taxon>Bacillota</taxon>
        <taxon>Clostridia</taxon>
        <taxon>Peptostreptococcales</taxon>
        <taxon>Natronincolaceae</taxon>
        <taxon>Alkaliphilus</taxon>
    </lineage>
</organism>
<comment type="subcellular location">
    <subcellularLocation>
        <location evidence="1">Cell membrane</location>
        <topology evidence="1">Multi-pass membrane protein</topology>
    </subcellularLocation>
</comment>
<protein>
    <recommendedName>
        <fullName evidence="3 12">Flagellar biosynthetic protein FlhB</fullName>
    </recommendedName>
</protein>
<dbReference type="EMBL" id="FMUS01000004">
    <property type="protein sequence ID" value="SCY13656.1"/>
    <property type="molecule type" value="Genomic_DNA"/>
</dbReference>
<dbReference type="OrthoDB" id="9807950at2"/>
<dbReference type="InterPro" id="IPR006136">
    <property type="entry name" value="FlhB"/>
</dbReference>
<keyword evidence="13" id="KW-0969">Cilium</keyword>
<keyword evidence="13" id="KW-0966">Cell projection</keyword>
<evidence type="ECO:0000256" key="10">
    <source>
        <dbReference type="ARBA" id="ARBA00023136"/>
    </source>
</evidence>
<evidence type="ECO:0000256" key="9">
    <source>
        <dbReference type="ARBA" id="ARBA00022989"/>
    </source>
</evidence>
<evidence type="ECO:0000256" key="2">
    <source>
        <dbReference type="ARBA" id="ARBA00010690"/>
    </source>
</evidence>
<accession>A0A1G5DG95</accession>
<dbReference type="Gene3D" id="6.10.250.2080">
    <property type="match status" value="1"/>
</dbReference>
<proteinExistence type="inferred from homology"/>
<name>A0A1G5DG95_9FIRM</name>
<comment type="function">
    <text evidence="12">Required for formation of the rod structure in the basal body of the flagellar apparatus. Together with FliI and FliH, may constitute the export apparatus of flagellin.</text>
</comment>
<keyword evidence="10 12" id="KW-0472">Membrane</keyword>
<keyword evidence="6 12" id="KW-0812">Transmembrane</keyword>
<evidence type="ECO:0000256" key="3">
    <source>
        <dbReference type="ARBA" id="ARBA00021622"/>
    </source>
</evidence>
<feature type="transmembrane region" description="Helical" evidence="12">
    <location>
        <begin position="87"/>
        <end position="118"/>
    </location>
</feature>
<dbReference type="PANTHER" id="PTHR30531">
    <property type="entry name" value="FLAGELLAR BIOSYNTHETIC PROTEIN FLHB"/>
    <property type="match status" value="1"/>
</dbReference>
<dbReference type="STRING" id="1120976.SAMN03080606_00899"/>
<dbReference type="PANTHER" id="PTHR30531:SF12">
    <property type="entry name" value="FLAGELLAR BIOSYNTHETIC PROTEIN FLHB"/>
    <property type="match status" value="1"/>
</dbReference>
<evidence type="ECO:0000256" key="4">
    <source>
        <dbReference type="ARBA" id="ARBA00022448"/>
    </source>
</evidence>
<keyword evidence="11 12" id="KW-1006">Bacterial flagellum protein export</keyword>
<evidence type="ECO:0000313" key="14">
    <source>
        <dbReference type="Proteomes" id="UP000198636"/>
    </source>
</evidence>
<gene>
    <name evidence="12" type="primary">flhB</name>
    <name evidence="13" type="ORF">SAMN03080606_00899</name>
</gene>
<comment type="similarity">
    <text evidence="2 12">Belongs to the type III secretion exporter family.</text>
</comment>
<dbReference type="FunFam" id="3.40.1690.10:FF:000001">
    <property type="entry name" value="Flagellar biosynthetic protein FlhB"/>
    <property type="match status" value="1"/>
</dbReference>
<keyword evidence="8 12" id="KW-0653">Protein transport</keyword>
<dbReference type="InterPro" id="IPR029025">
    <property type="entry name" value="T3SS_substrate_exporter_C"/>
</dbReference>
<keyword evidence="4 12" id="KW-0813">Transport</keyword>
<dbReference type="Gene3D" id="3.40.1690.10">
    <property type="entry name" value="secretion proteins EscU"/>
    <property type="match status" value="1"/>
</dbReference>
<keyword evidence="5 12" id="KW-1003">Cell membrane</keyword>
<dbReference type="Pfam" id="PF01312">
    <property type="entry name" value="Bac_export_2"/>
    <property type="match status" value="1"/>
</dbReference>
<sequence length="363" mass="41675">MEYIILIDLQLFSEEKTEKPTPKKMKESREKGQVLHSKEVNSAFLLIAAFIMIGLMSNYIGGTIGKLTVFTYENYLNIDYAFSVSNVYRLIILSLYNILLIILPVAGVCFLIGLIATYMQVGYLFTTKTLEVKFSKLNPIEGFKRIFSLKSLVELVKSIIKIIFIGYVVFIYARNNLDIIFNTIAMDIKTIVATLVTTTFHIGIRAGIVLVFLAILDYLYQKYDYEKNQKMTKQELKEEYKQTEGNPQIKSKIKEKQRQMSMRRMMQDIPKADVIITNPTHFAIAVQYNNLVDEAPKVLAKGQDLIAHRIRELANEHEIPIVENKPLARSLYDQVEIGAFIPPDLYQAVAEVLAYVYQINNRI</sequence>
<dbReference type="PRINTS" id="PR00950">
    <property type="entry name" value="TYPE3IMSPROT"/>
</dbReference>
<keyword evidence="9 12" id="KW-1133">Transmembrane helix</keyword>
<dbReference type="GO" id="GO:0044780">
    <property type="term" value="P:bacterial-type flagellum assembly"/>
    <property type="evidence" value="ECO:0007669"/>
    <property type="project" value="InterPro"/>
</dbReference>
<feature type="transmembrane region" description="Helical" evidence="12">
    <location>
        <begin position="43"/>
        <end position="67"/>
    </location>
</feature>
<keyword evidence="7 12" id="KW-1005">Bacterial flagellum biogenesis</keyword>
<dbReference type="AlphaFoldDB" id="A0A1G5DG95"/>
<feature type="transmembrane region" description="Helical" evidence="12">
    <location>
        <begin position="152"/>
        <end position="173"/>
    </location>
</feature>
<evidence type="ECO:0000256" key="8">
    <source>
        <dbReference type="ARBA" id="ARBA00022927"/>
    </source>
</evidence>
<evidence type="ECO:0000256" key="5">
    <source>
        <dbReference type="ARBA" id="ARBA00022475"/>
    </source>
</evidence>
<dbReference type="SUPFAM" id="SSF160544">
    <property type="entry name" value="EscU C-terminal domain-like"/>
    <property type="match status" value="1"/>
</dbReference>
<keyword evidence="13" id="KW-0282">Flagellum</keyword>
<evidence type="ECO:0000256" key="7">
    <source>
        <dbReference type="ARBA" id="ARBA00022795"/>
    </source>
</evidence>
<reference evidence="13 14" key="1">
    <citation type="submission" date="2016-10" db="EMBL/GenBank/DDBJ databases">
        <authorList>
            <person name="de Groot N.N."/>
        </authorList>
    </citation>
    <scope>NUCLEOTIDE SEQUENCE [LARGE SCALE GENOMIC DNA]</scope>
    <source>
        <strain evidence="13 14">DSM 18978</strain>
    </source>
</reference>
<dbReference type="Proteomes" id="UP000198636">
    <property type="component" value="Unassembled WGS sequence"/>
</dbReference>